<dbReference type="InterPro" id="IPR016566">
    <property type="entry name" value="UCP010219"/>
</dbReference>
<keyword evidence="1" id="KW-0812">Transmembrane</keyword>
<accession>A0A1I2FQF6</accession>
<dbReference type="PIRSF" id="PIRSF010219">
    <property type="entry name" value="UCP010219"/>
    <property type="match status" value="1"/>
</dbReference>
<feature type="transmembrane region" description="Helical" evidence="1">
    <location>
        <begin position="44"/>
        <end position="72"/>
    </location>
</feature>
<feature type="transmembrane region" description="Helical" evidence="1">
    <location>
        <begin position="84"/>
        <end position="101"/>
    </location>
</feature>
<keyword evidence="1" id="KW-0472">Membrane</keyword>
<protein>
    <recommendedName>
        <fullName evidence="4">Intracellular septation protein A</fullName>
    </recommendedName>
</protein>
<evidence type="ECO:0008006" key="4">
    <source>
        <dbReference type="Google" id="ProtNLM"/>
    </source>
</evidence>
<dbReference type="AlphaFoldDB" id="A0A1I2FQF6"/>
<name>A0A1I2FQF6_9MICO</name>
<dbReference type="OrthoDB" id="5244221at2"/>
<reference evidence="3" key="1">
    <citation type="submission" date="2016-10" db="EMBL/GenBank/DDBJ databases">
        <authorList>
            <person name="Varghese N."/>
            <person name="Submissions S."/>
        </authorList>
    </citation>
    <scope>NUCLEOTIDE SEQUENCE [LARGE SCALE GENOMIC DNA]</scope>
    <source>
        <strain evidence="3">DSM 19083</strain>
    </source>
</reference>
<organism evidence="2 3">
    <name type="scientific">Flavimobilis marinus</name>
    <dbReference type="NCBI Taxonomy" id="285351"/>
    <lineage>
        <taxon>Bacteria</taxon>
        <taxon>Bacillati</taxon>
        <taxon>Actinomycetota</taxon>
        <taxon>Actinomycetes</taxon>
        <taxon>Micrococcales</taxon>
        <taxon>Jonesiaceae</taxon>
        <taxon>Flavimobilis</taxon>
    </lineage>
</organism>
<gene>
    <name evidence="2" type="ORF">SAMN04488035_1424</name>
</gene>
<dbReference type="EMBL" id="FONZ01000002">
    <property type="protein sequence ID" value="SFF06820.1"/>
    <property type="molecule type" value="Genomic_DNA"/>
</dbReference>
<proteinExistence type="predicted"/>
<evidence type="ECO:0000313" key="2">
    <source>
        <dbReference type="EMBL" id="SFF06820.1"/>
    </source>
</evidence>
<feature type="transmembrane region" description="Helical" evidence="1">
    <location>
        <begin position="206"/>
        <end position="227"/>
    </location>
</feature>
<dbReference type="Proteomes" id="UP000198520">
    <property type="component" value="Unassembled WGS sequence"/>
</dbReference>
<dbReference type="Pfam" id="PF11361">
    <property type="entry name" value="DUF3159"/>
    <property type="match status" value="1"/>
</dbReference>
<evidence type="ECO:0000313" key="3">
    <source>
        <dbReference type="Proteomes" id="UP000198520"/>
    </source>
</evidence>
<evidence type="ECO:0000256" key="1">
    <source>
        <dbReference type="SAM" id="Phobius"/>
    </source>
</evidence>
<feature type="transmembrane region" description="Helical" evidence="1">
    <location>
        <begin position="107"/>
        <end position="128"/>
    </location>
</feature>
<keyword evidence="3" id="KW-1185">Reference proteome</keyword>
<feature type="transmembrane region" description="Helical" evidence="1">
    <location>
        <begin position="171"/>
        <end position="194"/>
    </location>
</feature>
<dbReference type="STRING" id="285351.SAMN04488035_1424"/>
<dbReference type="RefSeq" id="WP_093376565.1">
    <property type="nucleotide sequence ID" value="NZ_BNAN01000002.1"/>
</dbReference>
<sequence>MTSPLDGAVPAQARGVNVLTQDEFSLANSVGGVRGVLEALAPGLVFVVVYLITFDLTPTLVASLGVALLAVLVRLVQRTPVTQAFGGVAGVLIGVLWAWRSGDARDFFAFGLWTNGAYLAACLISVAVRWPLVGIVVEALRAGFGTGQTTTENPFAGFSRWRLDRALVRRYQIATVVWATLFAARLAVQLPLYLDDQTESIGWLGTARLVMGVPLWALTMWLTWVLVRQPSAVPAQTRPHPAP</sequence>
<keyword evidence="1" id="KW-1133">Transmembrane helix</keyword>